<accession>A0A1I5WUA1</accession>
<gene>
    <name evidence="1" type="ORF">SAMN05444277_1078</name>
</gene>
<dbReference type="EMBL" id="FOXQ01000007">
    <property type="protein sequence ID" value="SFQ23323.1"/>
    <property type="molecule type" value="Genomic_DNA"/>
</dbReference>
<dbReference type="InterPro" id="IPR011257">
    <property type="entry name" value="DNA_glycosylase"/>
</dbReference>
<name>A0A1I5WUA1_9BACT</name>
<sequence>MFEQYISMYRLKEFLNSKFELYNQPSFIKDDPISIPHLFTKKQDIEIAGFFASIFAWGNRKTIISKSRELMELMDMQPHEFCLNEDLGRLKRLLEFKHRTFNPTDLLYFVEFLQYHYRNNDSLETAFTKWGNTIEQMLIGFHHYFFSLEDVPLRTKKHIATPEKKSNCKRLNMFLRWMVRDDNKGVDFGLWKSINSSQLICPVDVHVARVAKRFNLLQRKQTDWNAAIELTEQLKKFDAHDPVKYDFALFGLGVIEKY</sequence>
<dbReference type="GO" id="GO:0003824">
    <property type="term" value="F:catalytic activity"/>
    <property type="evidence" value="ECO:0007669"/>
    <property type="project" value="InterPro"/>
</dbReference>
<organism evidence="1 2">
    <name type="scientific">Parafilimonas terrae</name>
    <dbReference type="NCBI Taxonomy" id="1465490"/>
    <lineage>
        <taxon>Bacteria</taxon>
        <taxon>Pseudomonadati</taxon>
        <taxon>Bacteroidota</taxon>
        <taxon>Chitinophagia</taxon>
        <taxon>Chitinophagales</taxon>
        <taxon>Chitinophagaceae</taxon>
        <taxon>Parafilimonas</taxon>
    </lineage>
</organism>
<dbReference type="GO" id="GO:0006281">
    <property type="term" value="P:DNA repair"/>
    <property type="evidence" value="ECO:0007669"/>
    <property type="project" value="InterPro"/>
</dbReference>
<evidence type="ECO:0000313" key="2">
    <source>
        <dbReference type="Proteomes" id="UP000199031"/>
    </source>
</evidence>
<proteinExistence type="predicted"/>
<keyword evidence="2" id="KW-1185">Reference proteome</keyword>
<dbReference type="NCBIfam" id="TIGR02757">
    <property type="entry name" value="TIGR02757 family protein"/>
    <property type="match status" value="1"/>
</dbReference>
<dbReference type="Proteomes" id="UP000199031">
    <property type="component" value="Unassembled WGS sequence"/>
</dbReference>
<dbReference type="Pfam" id="PF09674">
    <property type="entry name" value="DUF2400"/>
    <property type="match status" value="1"/>
</dbReference>
<dbReference type="STRING" id="1465490.SAMN05444277_1078"/>
<protein>
    <submittedName>
        <fullName evidence="1">TIGR02757 family protein</fullName>
    </submittedName>
</protein>
<dbReference type="InterPro" id="IPR014127">
    <property type="entry name" value="CHP02757"/>
</dbReference>
<evidence type="ECO:0000313" key="1">
    <source>
        <dbReference type="EMBL" id="SFQ23323.1"/>
    </source>
</evidence>
<dbReference type="AlphaFoldDB" id="A0A1I5WUA1"/>
<dbReference type="SUPFAM" id="SSF48150">
    <property type="entry name" value="DNA-glycosylase"/>
    <property type="match status" value="1"/>
</dbReference>
<reference evidence="1 2" key="1">
    <citation type="submission" date="2016-10" db="EMBL/GenBank/DDBJ databases">
        <authorList>
            <person name="de Groot N.N."/>
        </authorList>
    </citation>
    <scope>NUCLEOTIDE SEQUENCE [LARGE SCALE GENOMIC DNA]</scope>
    <source>
        <strain evidence="1 2">DSM 28286</strain>
    </source>
</reference>